<dbReference type="SMART" id="SM00052">
    <property type="entry name" value="EAL"/>
    <property type="match status" value="1"/>
</dbReference>
<dbReference type="SUPFAM" id="SSF52172">
    <property type="entry name" value="CheY-like"/>
    <property type="match status" value="1"/>
</dbReference>
<dbReference type="InterPro" id="IPR035919">
    <property type="entry name" value="EAL_sf"/>
</dbReference>
<protein>
    <submittedName>
        <fullName evidence="5">EAL domain-containing response regulator</fullName>
    </submittedName>
</protein>
<dbReference type="PROSITE" id="PS50110">
    <property type="entry name" value="RESPONSE_REGULATORY"/>
    <property type="match status" value="1"/>
</dbReference>
<organism evidence="5 6">
    <name type="scientific">Pigmentiphaga aceris</name>
    <dbReference type="NCBI Taxonomy" id="1940612"/>
    <lineage>
        <taxon>Bacteria</taxon>
        <taxon>Pseudomonadati</taxon>
        <taxon>Pseudomonadota</taxon>
        <taxon>Betaproteobacteria</taxon>
        <taxon>Burkholderiales</taxon>
        <taxon>Alcaligenaceae</taxon>
        <taxon>Pigmentiphaga</taxon>
    </lineage>
</organism>
<evidence type="ECO:0000259" key="3">
    <source>
        <dbReference type="PROSITE" id="PS50110"/>
    </source>
</evidence>
<dbReference type="Gene3D" id="3.40.50.2300">
    <property type="match status" value="1"/>
</dbReference>
<dbReference type="Gene3D" id="3.20.20.450">
    <property type="entry name" value="EAL domain"/>
    <property type="match status" value="1"/>
</dbReference>
<feature type="domain" description="EAL" evidence="4">
    <location>
        <begin position="149"/>
        <end position="402"/>
    </location>
</feature>
<keyword evidence="6" id="KW-1185">Reference proteome</keyword>
<accession>A0A5C0B971</accession>
<dbReference type="Proteomes" id="UP000325161">
    <property type="component" value="Chromosome"/>
</dbReference>
<evidence type="ECO:0000313" key="6">
    <source>
        <dbReference type="Proteomes" id="UP000325161"/>
    </source>
</evidence>
<dbReference type="InterPro" id="IPR001789">
    <property type="entry name" value="Sig_transdc_resp-reg_receiver"/>
</dbReference>
<dbReference type="KEGG" id="pacr:FXN63_21205"/>
<evidence type="ECO:0000256" key="2">
    <source>
        <dbReference type="SAM" id="MobiDB-lite"/>
    </source>
</evidence>
<dbReference type="InterPro" id="IPR001633">
    <property type="entry name" value="EAL_dom"/>
</dbReference>
<gene>
    <name evidence="5" type="ORF">FXN63_21205</name>
</gene>
<feature type="domain" description="Response regulatory" evidence="3">
    <location>
        <begin position="11"/>
        <end position="133"/>
    </location>
</feature>
<name>A0A5C0B971_9BURK</name>
<dbReference type="InterPro" id="IPR011006">
    <property type="entry name" value="CheY-like_superfamily"/>
</dbReference>
<dbReference type="AlphaFoldDB" id="A0A5C0B971"/>
<dbReference type="CDD" id="cd00156">
    <property type="entry name" value="REC"/>
    <property type="match status" value="1"/>
</dbReference>
<dbReference type="EMBL" id="CP043046">
    <property type="protein sequence ID" value="QEI09477.1"/>
    <property type="molecule type" value="Genomic_DNA"/>
</dbReference>
<dbReference type="GO" id="GO:0071111">
    <property type="term" value="F:cyclic-guanylate-specific phosphodiesterase activity"/>
    <property type="evidence" value="ECO:0007669"/>
    <property type="project" value="InterPro"/>
</dbReference>
<dbReference type="InterPro" id="IPR050706">
    <property type="entry name" value="Cyclic-di-GMP_PDE-like"/>
</dbReference>
<evidence type="ECO:0000259" key="4">
    <source>
        <dbReference type="PROSITE" id="PS50883"/>
    </source>
</evidence>
<dbReference type="Pfam" id="PF00563">
    <property type="entry name" value="EAL"/>
    <property type="match status" value="1"/>
</dbReference>
<dbReference type="GO" id="GO:0000160">
    <property type="term" value="P:phosphorelay signal transduction system"/>
    <property type="evidence" value="ECO:0007669"/>
    <property type="project" value="InterPro"/>
</dbReference>
<sequence>MLNRVAPKPDSVLIVDDSALQRSHTAALCRRAGIDLVYEAGNGIEALELLSMLVLTPSVMILDLEMPDMDGVELVHNLHVQGFSLPVIIVSGREQALIDSIATMTRSMDFHVLGALRKPLQIGGLERALREYGEALTYPVVPRAEPALPTVSPVDLGRAIDSGDIIVHYQPKVDIRTGIIRGLEALARWTHPQYGMIPPNQFIPMAEANGLIRPLTLSVIPQVLARLAGWNARGLRWSVSINLSPSLLDDADLVPVIVEMVQRYGVAPAQIVFEITESSVASHLSVSLGVLARLRLKGFGLSIDDYGTGFSSMLQLARIPFTELKIDRSFVHGAHQRKRSRVLLQSALDMARQLGLTTVAEGIETIEDWLLLQSFDCCVGQGYLIARPMPAEDLPTWLHAHRERLCSLRQERRAPSSLPYNFSTAGQPDDTATLAGVPSTRP</sequence>
<dbReference type="PANTHER" id="PTHR33121">
    <property type="entry name" value="CYCLIC DI-GMP PHOSPHODIESTERASE PDEF"/>
    <property type="match status" value="1"/>
</dbReference>
<dbReference type="PANTHER" id="PTHR33121:SF79">
    <property type="entry name" value="CYCLIC DI-GMP PHOSPHODIESTERASE PDED-RELATED"/>
    <property type="match status" value="1"/>
</dbReference>
<proteinExistence type="predicted"/>
<feature type="region of interest" description="Disordered" evidence="2">
    <location>
        <begin position="417"/>
        <end position="442"/>
    </location>
</feature>
<keyword evidence="1" id="KW-0597">Phosphoprotein</keyword>
<dbReference type="SMART" id="SM00448">
    <property type="entry name" value="REC"/>
    <property type="match status" value="1"/>
</dbReference>
<dbReference type="OrthoDB" id="9813903at2"/>
<reference evidence="5 6" key="1">
    <citation type="submission" date="2019-08" db="EMBL/GenBank/DDBJ databases">
        <title>Amphibian skin-associated Pigmentiphaga: genome sequence and occurrence across geography and hosts.</title>
        <authorList>
            <person name="Bletz M.C."/>
            <person name="Bunk B."/>
            <person name="Sproeer C."/>
            <person name="Biwer P."/>
            <person name="Reiter S."/>
            <person name="Rabemananjara F.C.E."/>
            <person name="Schulz S."/>
            <person name="Overmann J."/>
            <person name="Vences M."/>
        </authorList>
    </citation>
    <scope>NUCLEOTIDE SEQUENCE [LARGE SCALE GENOMIC DNA]</scope>
    <source>
        <strain evidence="5 6">Mada1488</strain>
    </source>
</reference>
<dbReference type="SUPFAM" id="SSF141868">
    <property type="entry name" value="EAL domain-like"/>
    <property type="match status" value="1"/>
</dbReference>
<feature type="modified residue" description="4-aspartylphosphate" evidence="1">
    <location>
        <position position="63"/>
    </location>
</feature>
<evidence type="ECO:0000256" key="1">
    <source>
        <dbReference type="PROSITE-ProRule" id="PRU00169"/>
    </source>
</evidence>
<dbReference type="PROSITE" id="PS50883">
    <property type="entry name" value="EAL"/>
    <property type="match status" value="1"/>
</dbReference>
<dbReference type="Pfam" id="PF00072">
    <property type="entry name" value="Response_reg"/>
    <property type="match status" value="1"/>
</dbReference>
<dbReference type="CDD" id="cd01948">
    <property type="entry name" value="EAL"/>
    <property type="match status" value="1"/>
</dbReference>
<evidence type="ECO:0000313" key="5">
    <source>
        <dbReference type="EMBL" id="QEI09477.1"/>
    </source>
</evidence>